<reference evidence="4 5" key="1">
    <citation type="submission" date="2019-11" db="EMBL/GenBank/DDBJ databases">
        <title>Acidiferrimicrobium australis gen. nov., sp. nov., an acidophilic and obligately heterotrophic, member of the Actinobacteria that catalyses dissimilatory oxido- reduction of iron isolated from metal-rich acidic water in Chile.</title>
        <authorList>
            <person name="Gonzalez D."/>
            <person name="Huber K."/>
            <person name="Hedrich S."/>
            <person name="Rojas-Villalobos C."/>
            <person name="Quatrini R."/>
            <person name="Dinamarca M.A."/>
            <person name="Schwarz A."/>
            <person name="Canales C."/>
            <person name="Nancucheo I."/>
        </authorList>
    </citation>
    <scope>NUCLEOTIDE SEQUENCE [LARGE SCALE GENOMIC DNA]</scope>
    <source>
        <strain evidence="4 5">USS-CCA1</strain>
    </source>
</reference>
<evidence type="ECO:0000256" key="2">
    <source>
        <dbReference type="ARBA" id="ARBA00022801"/>
    </source>
</evidence>
<keyword evidence="1" id="KW-0255">Endonuclease</keyword>
<protein>
    <submittedName>
        <fullName evidence="4">MBL fold metallo-hydrolase</fullName>
    </submittedName>
</protein>
<gene>
    <name evidence="4" type="ORF">GHK86_07175</name>
</gene>
<keyword evidence="2" id="KW-0378">Hydrolase</keyword>
<accession>A0ABW9QT63</accession>
<dbReference type="CDD" id="cd07719">
    <property type="entry name" value="arylsulfatase_AtsA-like_MBL-fold"/>
    <property type="match status" value="1"/>
</dbReference>
<dbReference type="Gene3D" id="3.60.15.10">
    <property type="entry name" value="Ribonuclease Z/Hydroxyacylglutathione hydrolase-like"/>
    <property type="match status" value="1"/>
</dbReference>
<dbReference type="Proteomes" id="UP000437736">
    <property type="component" value="Unassembled WGS sequence"/>
</dbReference>
<comment type="caution">
    <text evidence="4">The sequence shown here is derived from an EMBL/GenBank/DDBJ whole genome shotgun (WGS) entry which is preliminary data.</text>
</comment>
<dbReference type="SUPFAM" id="SSF56281">
    <property type="entry name" value="Metallo-hydrolase/oxidoreductase"/>
    <property type="match status" value="1"/>
</dbReference>
<dbReference type="PANTHER" id="PTHR46018:SF2">
    <property type="entry name" value="ZINC PHOSPHODIESTERASE ELAC PROTEIN 1"/>
    <property type="match status" value="1"/>
</dbReference>
<keyword evidence="5" id="KW-1185">Reference proteome</keyword>
<sequence length="422" mass="44933">MATALSLAMLTDAVRSHRMFRSPARLRSERGVVMGNGSSPGLPELAYMGGTTALTTTPIVGTPAQPYADIFVPGQEPIRDAEMRVTVLGSGNPPPTRAQASGSVLVEVGNPDRDMFIFDVGSGCLANFMCLGLPINSLDKVFLSHLHADHTADLITLFGSFRKAGRKGPLYVWGGNGSEPKYGSKVAIEAIAAACAWDTESTRGYTPNEAADMFGTEFDASITSVVYEANGVTITAFPVIHNLHGAVGYRVDFAGLSMVFSGDTRPCWPLVRAAQGTDLLIHECFPPAAVLAQLTGDRIERFETITATHTVPKAAGKVFSLAKPRMAGLWHTLLVPPVVAPILEEVGAVFDGQVVQTQDLTVFNITKEAVVARQAEAVPQAIAVPGKPKVEPTYDHRPTPPDWWSEALIAEELSASQPAGTK</sequence>
<dbReference type="InterPro" id="IPR044094">
    <property type="entry name" value="AtsA-like_MBL-fold"/>
</dbReference>
<evidence type="ECO:0000256" key="1">
    <source>
        <dbReference type="ARBA" id="ARBA00022759"/>
    </source>
</evidence>
<dbReference type="InterPro" id="IPR036866">
    <property type="entry name" value="RibonucZ/Hydroxyglut_hydro"/>
</dbReference>
<evidence type="ECO:0000259" key="3">
    <source>
        <dbReference type="Pfam" id="PF12706"/>
    </source>
</evidence>
<dbReference type="NCBIfam" id="NF041257">
    <property type="entry name" value="GntH_guanitoxin"/>
    <property type="match status" value="1"/>
</dbReference>
<proteinExistence type="predicted"/>
<keyword evidence="1" id="KW-0540">Nuclease</keyword>
<evidence type="ECO:0000313" key="5">
    <source>
        <dbReference type="Proteomes" id="UP000437736"/>
    </source>
</evidence>
<evidence type="ECO:0000313" key="4">
    <source>
        <dbReference type="EMBL" id="MST32502.1"/>
    </source>
</evidence>
<name>A0ABW9QT63_9ACTN</name>
<dbReference type="EMBL" id="WJHE01000314">
    <property type="protein sequence ID" value="MST32502.1"/>
    <property type="molecule type" value="Genomic_DNA"/>
</dbReference>
<dbReference type="InterPro" id="IPR001279">
    <property type="entry name" value="Metallo-B-lactamas"/>
</dbReference>
<feature type="domain" description="Metallo-beta-lactamase" evidence="3">
    <location>
        <begin position="135"/>
        <end position="331"/>
    </location>
</feature>
<organism evidence="4 5">
    <name type="scientific">Acidiferrimicrobium australe</name>
    <dbReference type="NCBI Taxonomy" id="2664430"/>
    <lineage>
        <taxon>Bacteria</taxon>
        <taxon>Bacillati</taxon>
        <taxon>Actinomycetota</taxon>
        <taxon>Acidimicrobiia</taxon>
        <taxon>Acidimicrobiales</taxon>
        <taxon>Acidimicrobiaceae</taxon>
        <taxon>Acidiferrimicrobium</taxon>
    </lineage>
</organism>
<dbReference type="PANTHER" id="PTHR46018">
    <property type="entry name" value="ZINC PHOSPHODIESTERASE ELAC PROTEIN 1"/>
    <property type="match status" value="1"/>
</dbReference>
<dbReference type="Pfam" id="PF12706">
    <property type="entry name" value="Lactamase_B_2"/>
    <property type="match status" value="1"/>
</dbReference>